<dbReference type="Gene3D" id="1.10.10.60">
    <property type="entry name" value="Homeodomain-like"/>
    <property type="match status" value="1"/>
</dbReference>
<comment type="caution">
    <text evidence="5">The sequence shown here is derived from an EMBL/GenBank/DDBJ whole genome shotgun (WGS) entry which is preliminary data.</text>
</comment>
<sequence length="285" mass="31786">SQADKSSINSYLRLKVEIVFVCRFIIGTEVRQHFQAVTEGPEDARIHFICQLRGSTRVCQARGDFELNPSNVLASFAPDAGFHLDCSPDWCNVELRIAAPSLFELAGDAYGLKCLDTRNACCLLLNPNNTHIRDAAARLANLLTAAHPCALLVQAAALEFIAWHLKNLHANETNDRICSRECRLLWLARERLLSDLSSPPTIEQLARDTGLNQLKIKQGFKVLFGTTTYGLFQRERMERALALLQTNSVTETASLLGYSNISHFSVAFRKQFGVLPSEARRKALV</sequence>
<gene>
    <name evidence="5" type="ORF">AXE65_06430</name>
</gene>
<dbReference type="PROSITE" id="PS01124">
    <property type="entry name" value="HTH_ARAC_FAMILY_2"/>
    <property type="match status" value="1"/>
</dbReference>
<dbReference type="PANTHER" id="PTHR47893">
    <property type="entry name" value="REGULATORY PROTEIN PCHR"/>
    <property type="match status" value="1"/>
</dbReference>
<feature type="non-terminal residue" evidence="5">
    <location>
        <position position="1"/>
    </location>
</feature>
<dbReference type="InterPro" id="IPR018060">
    <property type="entry name" value="HTH_AraC"/>
</dbReference>
<evidence type="ECO:0000256" key="1">
    <source>
        <dbReference type="ARBA" id="ARBA00023015"/>
    </source>
</evidence>
<dbReference type="PANTHER" id="PTHR47893:SF1">
    <property type="entry name" value="REGULATORY PROTEIN PCHR"/>
    <property type="match status" value="1"/>
</dbReference>
<name>A0A139SKI8_9GAMM</name>
<reference evidence="5 6" key="1">
    <citation type="submission" date="2016-02" db="EMBL/GenBank/DDBJ databases">
        <authorList>
            <person name="Wen L."/>
            <person name="He K."/>
            <person name="Yang H."/>
        </authorList>
    </citation>
    <scope>NUCLEOTIDE SEQUENCE [LARGE SCALE GENOMIC DNA]</scope>
    <source>
        <strain evidence="5 6">CV58</strain>
    </source>
</reference>
<evidence type="ECO:0000259" key="4">
    <source>
        <dbReference type="PROSITE" id="PS01124"/>
    </source>
</evidence>
<dbReference type="InterPro" id="IPR009057">
    <property type="entry name" value="Homeodomain-like_sf"/>
</dbReference>
<feature type="domain" description="HTH araC/xylS-type" evidence="4">
    <location>
        <begin position="186"/>
        <end position="282"/>
    </location>
</feature>
<dbReference type="PRINTS" id="PR00032">
    <property type="entry name" value="HTHARAC"/>
</dbReference>
<dbReference type="RefSeq" id="WP_068392482.1">
    <property type="nucleotide sequence ID" value="NZ_LSZO01000203.1"/>
</dbReference>
<keyword evidence="3" id="KW-0804">Transcription</keyword>
<dbReference type="Proteomes" id="UP000072660">
    <property type="component" value="Unassembled WGS sequence"/>
</dbReference>
<dbReference type="SUPFAM" id="SSF46689">
    <property type="entry name" value="Homeodomain-like"/>
    <property type="match status" value="1"/>
</dbReference>
<evidence type="ECO:0000313" key="5">
    <source>
        <dbReference type="EMBL" id="KXU35056.1"/>
    </source>
</evidence>
<accession>A0A139SKI8</accession>
<dbReference type="InterPro" id="IPR053142">
    <property type="entry name" value="PchR_regulatory_protein"/>
</dbReference>
<evidence type="ECO:0000256" key="2">
    <source>
        <dbReference type="ARBA" id="ARBA00023125"/>
    </source>
</evidence>
<dbReference type="EMBL" id="LSZO01000203">
    <property type="protein sequence ID" value="KXU35056.1"/>
    <property type="molecule type" value="Genomic_DNA"/>
</dbReference>
<keyword evidence="6" id="KW-1185">Reference proteome</keyword>
<dbReference type="GO" id="GO:0003700">
    <property type="term" value="F:DNA-binding transcription factor activity"/>
    <property type="evidence" value="ECO:0007669"/>
    <property type="project" value="InterPro"/>
</dbReference>
<proteinExistence type="predicted"/>
<dbReference type="PROSITE" id="PS00041">
    <property type="entry name" value="HTH_ARAC_FAMILY_1"/>
    <property type="match status" value="1"/>
</dbReference>
<evidence type="ECO:0000256" key="3">
    <source>
        <dbReference type="ARBA" id="ARBA00023163"/>
    </source>
</evidence>
<organism evidence="5 6">
    <name type="scientific">Ventosimonas gracilis</name>
    <dbReference type="NCBI Taxonomy" id="1680762"/>
    <lineage>
        <taxon>Bacteria</taxon>
        <taxon>Pseudomonadati</taxon>
        <taxon>Pseudomonadota</taxon>
        <taxon>Gammaproteobacteria</taxon>
        <taxon>Pseudomonadales</taxon>
        <taxon>Ventosimonadaceae</taxon>
        <taxon>Ventosimonas</taxon>
    </lineage>
</organism>
<dbReference type="InterPro" id="IPR018062">
    <property type="entry name" value="HTH_AraC-typ_CS"/>
</dbReference>
<dbReference type="GO" id="GO:0009893">
    <property type="term" value="P:positive regulation of metabolic process"/>
    <property type="evidence" value="ECO:0007669"/>
    <property type="project" value="UniProtKB-ARBA"/>
</dbReference>
<dbReference type="SMART" id="SM00342">
    <property type="entry name" value="HTH_ARAC"/>
    <property type="match status" value="1"/>
</dbReference>
<dbReference type="OrthoDB" id="6670788at2"/>
<dbReference type="Pfam" id="PF12833">
    <property type="entry name" value="HTH_18"/>
    <property type="match status" value="1"/>
</dbReference>
<dbReference type="AlphaFoldDB" id="A0A139SKI8"/>
<keyword evidence="1" id="KW-0805">Transcription regulation</keyword>
<dbReference type="InterPro" id="IPR020449">
    <property type="entry name" value="Tscrpt_reg_AraC-type_HTH"/>
</dbReference>
<keyword evidence="2" id="KW-0238">DNA-binding</keyword>
<dbReference type="GO" id="GO:0043565">
    <property type="term" value="F:sequence-specific DNA binding"/>
    <property type="evidence" value="ECO:0007669"/>
    <property type="project" value="InterPro"/>
</dbReference>
<protein>
    <recommendedName>
        <fullName evidence="4">HTH araC/xylS-type domain-containing protein</fullName>
    </recommendedName>
</protein>
<evidence type="ECO:0000313" key="6">
    <source>
        <dbReference type="Proteomes" id="UP000072660"/>
    </source>
</evidence>